<evidence type="ECO:0000313" key="9">
    <source>
        <dbReference type="Proteomes" id="UP001345013"/>
    </source>
</evidence>
<dbReference type="SMART" id="SM00066">
    <property type="entry name" value="GAL4"/>
    <property type="match status" value="1"/>
</dbReference>
<evidence type="ECO:0000256" key="4">
    <source>
        <dbReference type="ARBA" id="ARBA00023125"/>
    </source>
</evidence>
<organism evidence="8 9">
    <name type="scientific">Lithohypha guttulata</name>
    <dbReference type="NCBI Taxonomy" id="1690604"/>
    <lineage>
        <taxon>Eukaryota</taxon>
        <taxon>Fungi</taxon>
        <taxon>Dikarya</taxon>
        <taxon>Ascomycota</taxon>
        <taxon>Pezizomycotina</taxon>
        <taxon>Eurotiomycetes</taxon>
        <taxon>Chaetothyriomycetidae</taxon>
        <taxon>Chaetothyriales</taxon>
        <taxon>Trichomeriaceae</taxon>
        <taxon>Lithohypha</taxon>
    </lineage>
</organism>
<protein>
    <recommendedName>
        <fullName evidence="7">Zn(2)-C6 fungal-type domain-containing protein</fullName>
    </recommendedName>
</protein>
<dbReference type="InterPro" id="IPR001138">
    <property type="entry name" value="Zn2Cys6_DnaBD"/>
</dbReference>
<dbReference type="Pfam" id="PF04082">
    <property type="entry name" value="Fungal_trans"/>
    <property type="match status" value="1"/>
</dbReference>
<name>A0ABR0KGM9_9EURO</name>
<reference evidence="8 9" key="1">
    <citation type="submission" date="2023-08" db="EMBL/GenBank/DDBJ databases">
        <title>Black Yeasts Isolated from many extreme environments.</title>
        <authorList>
            <person name="Coleine C."/>
            <person name="Stajich J.E."/>
            <person name="Selbmann L."/>
        </authorList>
    </citation>
    <scope>NUCLEOTIDE SEQUENCE [LARGE SCALE GENOMIC DNA]</scope>
    <source>
        <strain evidence="8 9">CCFEE 5885</strain>
    </source>
</reference>
<dbReference type="CDD" id="cd00067">
    <property type="entry name" value="GAL4"/>
    <property type="match status" value="1"/>
</dbReference>
<evidence type="ECO:0000259" key="7">
    <source>
        <dbReference type="PROSITE" id="PS50048"/>
    </source>
</evidence>
<dbReference type="Proteomes" id="UP001345013">
    <property type="component" value="Unassembled WGS sequence"/>
</dbReference>
<evidence type="ECO:0000256" key="6">
    <source>
        <dbReference type="ARBA" id="ARBA00023242"/>
    </source>
</evidence>
<keyword evidence="9" id="KW-1185">Reference proteome</keyword>
<dbReference type="InterPro" id="IPR050613">
    <property type="entry name" value="Sec_Metabolite_Reg"/>
</dbReference>
<dbReference type="PROSITE" id="PS50048">
    <property type="entry name" value="ZN2_CY6_FUNGAL_2"/>
    <property type="match status" value="1"/>
</dbReference>
<gene>
    <name evidence="8" type="ORF">LTR24_002843</name>
</gene>
<keyword evidence="3" id="KW-0805">Transcription regulation</keyword>
<keyword evidence="5" id="KW-0804">Transcription</keyword>
<dbReference type="PROSITE" id="PS00463">
    <property type="entry name" value="ZN2_CY6_FUNGAL_1"/>
    <property type="match status" value="1"/>
</dbReference>
<feature type="domain" description="Zn(2)-C6 fungal-type" evidence="7">
    <location>
        <begin position="16"/>
        <end position="46"/>
    </location>
</feature>
<dbReference type="CDD" id="cd12148">
    <property type="entry name" value="fungal_TF_MHR"/>
    <property type="match status" value="1"/>
</dbReference>
<keyword evidence="6" id="KW-0539">Nucleus</keyword>
<proteinExistence type="predicted"/>
<accession>A0ABR0KGM9</accession>
<dbReference type="PANTHER" id="PTHR31001">
    <property type="entry name" value="UNCHARACTERIZED TRANSCRIPTIONAL REGULATORY PROTEIN"/>
    <property type="match status" value="1"/>
</dbReference>
<evidence type="ECO:0000256" key="1">
    <source>
        <dbReference type="ARBA" id="ARBA00004123"/>
    </source>
</evidence>
<comment type="caution">
    <text evidence="8">The sequence shown here is derived from an EMBL/GenBank/DDBJ whole genome shotgun (WGS) entry which is preliminary data.</text>
</comment>
<dbReference type="Pfam" id="PF00172">
    <property type="entry name" value="Zn_clus"/>
    <property type="match status" value="1"/>
</dbReference>
<dbReference type="PANTHER" id="PTHR31001:SF79">
    <property type="entry name" value="ZN(II)2CYS6 TRANSCRIPTION FACTOR (EUROFUNG)"/>
    <property type="match status" value="1"/>
</dbReference>
<keyword evidence="2" id="KW-0479">Metal-binding</keyword>
<evidence type="ECO:0000256" key="5">
    <source>
        <dbReference type="ARBA" id="ARBA00023163"/>
    </source>
</evidence>
<keyword evidence="4" id="KW-0238">DNA-binding</keyword>
<dbReference type="InterPro" id="IPR007219">
    <property type="entry name" value="XnlR_reg_dom"/>
</dbReference>
<dbReference type="Gene3D" id="4.10.240.10">
    <property type="entry name" value="Zn(2)-C6 fungal-type DNA-binding domain"/>
    <property type="match status" value="1"/>
</dbReference>
<dbReference type="EMBL" id="JAVRRG010000025">
    <property type="protein sequence ID" value="KAK5095879.1"/>
    <property type="molecule type" value="Genomic_DNA"/>
</dbReference>
<comment type="subcellular location">
    <subcellularLocation>
        <location evidence="1">Nucleus</location>
    </subcellularLocation>
</comment>
<dbReference type="InterPro" id="IPR036864">
    <property type="entry name" value="Zn2-C6_fun-type_DNA-bd_sf"/>
</dbReference>
<evidence type="ECO:0000256" key="3">
    <source>
        <dbReference type="ARBA" id="ARBA00023015"/>
    </source>
</evidence>
<evidence type="ECO:0000313" key="8">
    <source>
        <dbReference type="EMBL" id="KAK5095879.1"/>
    </source>
</evidence>
<dbReference type="SUPFAM" id="SSF57701">
    <property type="entry name" value="Zn2/Cys6 DNA-binding domain"/>
    <property type="match status" value="1"/>
</dbReference>
<evidence type="ECO:0000256" key="2">
    <source>
        <dbReference type="ARBA" id="ARBA00022723"/>
    </source>
</evidence>
<sequence>MAAEKKQITRNRTSYSCQMCRRRKIKCDKTRPVCGACQKVGEECVYVDADKAPALQAAQQALPVREDESRKRRAIEDSYNGDDAMPSLGIRAIEHKLNQLSSLMRDINGLTSVSDGSSPGDSHSSDVSTTSGHVIAEAAPNGHSSHGAHYGISDANTTDCEAPWANVLVKLDQLNDLLRSGMQAHPPFNRGRSAKETREADLPQSSIRVNAAAAVDSASTALQSFGNDVTGTSLSEKDMLAPTEEESSVLFRSWLFSIYPILPIVSPRVVLQKYEAFNQWYRHGMDRGEPNPDPSFMPYLTLIWYTGYINLSDRARNKWLPWANNGSFWAGTLRARLQRQLEIMKSEVTPSVWTLAASVTGQHLAIGGQEVMSNCVRNTLNTRAAQSLGLHSEKALKTLSATEAEMKRRLWWETVTLDTAISTVSGMPVVLDEVYTDTKMISELKEIIIGTTEAEEYEEHLREPGTQPDRPDDPADCQTSSLVSVYHLTMKARYILTATTKKVLKANMRAEPMTMDELKDLRKLLARTSKEVHAIINRIPCRGVPELDFTPEVDGAAADLDHLDSMESPVTEHEIGSFLQDRELRKFRWAWSSMYHPMHATIILLIDLHDRPHSDEAPRSRAMIDRMFSLGSPEKGLVDDKFTAVPLKEGGTEAWTMLQKLRHRAWQKAGLDPDVLWSEDDQMSVGVGKPLSENDLFTRSLREDIILSHKQRRIRQGFEQTSEPTFRQLFSRAAVRDATQQYRHPSILGPGDRVEGSMVRELADLDIGPDIPPILLLQASHDQELMPYSLNNVNIQPSTSQQVGLEGNGASLLTRPTPGTEGAEIFHIGELIKKIRKSHPNRISNQELPTSTSRDISGPQVQLEKGSCNFRAVKEVENAVFQDLQEQHSKSGRLSKNDNRTHVPTFGNPTAPGFPLYHIPTEPTFEGSKTNEAAALHIATLQGQSSPIRNQTTVLQHASSTVPVLNSLGFLGMMVPQVSLTSKYATSSQVAHAPTQAQVQAQPPSATIDTSSIDYLASTELNDTSITDVDFDWEKWDETFGHYGGFEDMLMDESGLLHDGSWTEEMQLPHLDP</sequence>